<evidence type="ECO:0000256" key="1">
    <source>
        <dbReference type="SAM" id="Coils"/>
    </source>
</evidence>
<accession>A0A194PU51</accession>
<feature type="coiled-coil region" evidence="1">
    <location>
        <begin position="998"/>
        <end position="1062"/>
    </location>
</feature>
<dbReference type="PROSITE" id="PS50989">
    <property type="entry name" value="COA_CT_CTER"/>
    <property type="match status" value="1"/>
</dbReference>
<dbReference type="PANTHER" id="PTHR45728">
    <property type="entry name" value="ACETYL-COA CARBOXYLASE, ISOFORM A"/>
    <property type="match status" value="1"/>
</dbReference>
<keyword evidence="1" id="KW-0175">Coiled coil</keyword>
<dbReference type="InterPro" id="IPR049076">
    <property type="entry name" value="ACCA"/>
</dbReference>
<evidence type="ECO:0000259" key="2">
    <source>
        <dbReference type="PROSITE" id="PS50980"/>
    </source>
</evidence>
<dbReference type="InterPro" id="IPR013537">
    <property type="entry name" value="AcCoA_COase_cen"/>
</dbReference>
<dbReference type="InterPro" id="IPR029045">
    <property type="entry name" value="ClpP/crotonase-like_dom_sf"/>
</dbReference>
<dbReference type="Gene3D" id="3.90.226.10">
    <property type="entry name" value="2-enoyl-CoA Hydratase, Chain A, domain 1"/>
    <property type="match status" value="2"/>
</dbReference>
<feature type="domain" description="CoA carboxyltransferase C-terminal" evidence="3">
    <location>
        <begin position="779"/>
        <end position="1065"/>
    </location>
</feature>
<dbReference type="PROSITE" id="PS50980">
    <property type="entry name" value="COA_CT_NTER"/>
    <property type="match status" value="1"/>
</dbReference>
<dbReference type="EMBL" id="KQ459593">
    <property type="protein sequence ID" value="KPI96284.1"/>
    <property type="molecule type" value="Genomic_DNA"/>
</dbReference>
<dbReference type="FunFam" id="2.40.460.10:FF:000001">
    <property type="entry name" value="Acetyl-CoA carboxylase 1"/>
    <property type="match status" value="1"/>
</dbReference>
<dbReference type="Gene3D" id="2.40.460.10">
    <property type="entry name" value="Biotin dependent carboxylase carboxyltransferase"/>
    <property type="match status" value="1"/>
</dbReference>
<sequence length="1219" mass="137555">MLYDDIKVCNAALEVYVRRAYTSYEITCLQHLALSGELGVVHFQFVLPTGHPNRIPISQSEIELSAAQDAEGVPAELSTAAMRKCHHRTGALAAFLSFEQFAQYADELLDLVHDFASSATVRKEDLQALQEGSESRESTSINVGMDYKQIVDATDVPLEPIHILMIGVRDNGEIDDVAASRRFGSFCRAHRHDLHAKRIRRITFMLLIKRQFPKFFTYRARNDFTEDTIYRHLEPASAFQLELYRMRSYDLEALPTSNQKMHLYLGKAKVKKGQEVTDYRFFIRSIIRHQDLITKEASFEYLQNEGERVLLEAMDELEVAYSHHLAKRTDCNHIFLNFGPTVIMDPAKVQCVNPFDLELLCAVPTSPPRPTMSNIVLCPERIEESVLGMVMRYGPRLWKLRVLQAEIRFTLRIGPGAPTKNVRLCLSNGSGYSLDIYTYEEVSDPRTGVATSQGTTYVYDIPDMFRQTIEKRWRECIEEGSVDGPVPDNVMTSVELVVEPDGERHVVEVTRLPGQNTVGMVAWRLTLLTPECPRGRDVVLIANDLTHYMGSFGPHEDWLFYRASHYARQHNIPRIYVSVNSGARIGVAEEVKSEFNVAWLDAERPERGFKYLYLTPESYSRLGPLGSVKTQLIDDEGEARYKITDIIGKEDGLGVECLRDAGLIAGETAQAYEDIVTISIVTCRAIGIGSYVVRLGHRVIQVESSYIILTGYAALNKVLGRAVYASNNQLGGVQIMHNNGVTHAVAPTDLDAVRTALRWLSYVPKDKLSMVPIMRCADPIDRPVEWVPPRSAHDPRLMLTGDAHRAGFFDAGSFDEIMRPWAQTVIAGRARLGGIPVGVIAVETRTVEFTLPADPANLDSEAKTMQQAGQVWFPDSAYKTSQAINDFSRENLPIIIFANWRGFSGGQKDMYEQILKFGAEIVRALRGATAPVLVYIPPGAEVRGGAWAVIDPSVNSQRMEMYADPDARGGVLEAEGIVEVKFKQRDILKTMHRLDPELLRLGARISEMKEQMKEISKNLDRRGSIDDVLVRTDAGKQAECKVRELEADLLAAEKTVKAREKELSPIYHEIAVQFAELHDTAERMLEKGCIFDIIPWRWSRRLLYWRLARLLRQNAQERRVQAAVQPATHMDQGAAAATLRRWFTEDQGETQSHQWEHDNEAVCKWLETQAGAEDSLLERNLRAIKQDAVLQACNTLVMELTPSQRAEFVRKLTALEMEQ</sequence>
<evidence type="ECO:0000259" key="3">
    <source>
        <dbReference type="PROSITE" id="PS50989"/>
    </source>
</evidence>
<proteinExistence type="predicted"/>
<dbReference type="SUPFAM" id="SSF52096">
    <property type="entry name" value="ClpP/crotonase"/>
    <property type="match status" value="3"/>
</dbReference>
<evidence type="ECO:0000313" key="4">
    <source>
        <dbReference type="EMBL" id="KPI96284.1"/>
    </source>
</evidence>
<dbReference type="PANTHER" id="PTHR45728:SF3">
    <property type="entry name" value="ACETYL-COA CARBOXYLASE"/>
    <property type="match status" value="1"/>
</dbReference>
<organism evidence="4 5">
    <name type="scientific">Papilio xuthus</name>
    <name type="common">Asian swallowtail butterfly</name>
    <dbReference type="NCBI Taxonomy" id="66420"/>
    <lineage>
        <taxon>Eukaryota</taxon>
        <taxon>Metazoa</taxon>
        <taxon>Ecdysozoa</taxon>
        <taxon>Arthropoda</taxon>
        <taxon>Hexapoda</taxon>
        <taxon>Insecta</taxon>
        <taxon>Pterygota</taxon>
        <taxon>Neoptera</taxon>
        <taxon>Endopterygota</taxon>
        <taxon>Lepidoptera</taxon>
        <taxon>Glossata</taxon>
        <taxon>Ditrysia</taxon>
        <taxon>Papilionoidea</taxon>
        <taxon>Papilionidae</taxon>
        <taxon>Papilioninae</taxon>
        <taxon>Papilio</taxon>
    </lineage>
</organism>
<reference evidence="4 5" key="1">
    <citation type="journal article" date="2015" name="Nat. Commun.">
        <title>Outbred genome sequencing and CRISPR/Cas9 gene editing in butterflies.</title>
        <authorList>
            <person name="Li X."/>
            <person name="Fan D."/>
            <person name="Zhang W."/>
            <person name="Liu G."/>
            <person name="Zhang L."/>
            <person name="Zhao L."/>
            <person name="Fang X."/>
            <person name="Chen L."/>
            <person name="Dong Y."/>
            <person name="Chen Y."/>
            <person name="Ding Y."/>
            <person name="Zhao R."/>
            <person name="Feng M."/>
            <person name="Zhu Y."/>
            <person name="Feng Y."/>
            <person name="Jiang X."/>
            <person name="Zhu D."/>
            <person name="Xiang H."/>
            <person name="Feng X."/>
            <person name="Li S."/>
            <person name="Wang J."/>
            <person name="Zhang G."/>
            <person name="Kronforst M.R."/>
            <person name="Wang W."/>
        </authorList>
    </citation>
    <scope>NUCLEOTIDE SEQUENCE [LARGE SCALE GENOMIC DNA]</scope>
    <source>
        <strain evidence="4">Ya'a_city_454_Px</strain>
        <tissue evidence="4">Whole body</tissue>
    </source>
</reference>
<dbReference type="GO" id="GO:0006633">
    <property type="term" value="P:fatty acid biosynthetic process"/>
    <property type="evidence" value="ECO:0007669"/>
    <property type="project" value="InterPro"/>
</dbReference>
<dbReference type="GO" id="GO:0005524">
    <property type="term" value="F:ATP binding"/>
    <property type="evidence" value="ECO:0007669"/>
    <property type="project" value="InterPro"/>
</dbReference>
<dbReference type="GO" id="GO:0005739">
    <property type="term" value="C:mitochondrion"/>
    <property type="evidence" value="ECO:0007669"/>
    <property type="project" value="TreeGrafter"/>
</dbReference>
<gene>
    <name evidence="4" type="ORF">RR46_12314</name>
</gene>
<dbReference type="InterPro" id="IPR011762">
    <property type="entry name" value="COA_CT_N"/>
</dbReference>
<name>A0A194PU51_PAPXU</name>
<dbReference type="STRING" id="66420.A0A194PU51"/>
<dbReference type="Pfam" id="PF01039">
    <property type="entry name" value="Carboxyl_trans"/>
    <property type="match status" value="1"/>
</dbReference>
<dbReference type="InterPro" id="IPR034733">
    <property type="entry name" value="AcCoA_carboxyl_beta"/>
</dbReference>
<protein>
    <submittedName>
        <fullName evidence="4">Acetyl-CoA carboxylase</fullName>
    </submittedName>
</protein>
<dbReference type="InterPro" id="IPR011763">
    <property type="entry name" value="COA_CT_C"/>
</dbReference>
<evidence type="ECO:0000313" key="5">
    <source>
        <dbReference type="Proteomes" id="UP000053268"/>
    </source>
</evidence>
<feature type="domain" description="CoA carboxyltransferase N-terminal" evidence="2">
    <location>
        <begin position="436"/>
        <end position="775"/>
    </location>
</feature>
<dbReference type="Proteomes" id="UP000053268">
    <property type="component" value="Unassembled WGS sequence"/>
</dbReference>
<dbReference type="Pfam" id="PF08326">
    <property type="entry name" value="ACC_central"/>
    <property type="match status" value="1"/>
</dbReference>
<dbReference type="AlphaFoldDB" id="A0A194PU51"/>
<keyword evidence="5" id="KW-1185">Reference proteome</keyword>
<dbReference type="GO" id="GO:0003989">
    <property type="term" value="F:acetyl-CoA carboxylase activity"/>
    <property type="evidence" value="ECO:0007669"/>
    <property type="project" value="InterPro"/>
</dbReference>